<keyword evidence="1" id="KW-1133">Transmembrane helix</keyword>
<gene>
    <name evidence="2" type="ORF">HC176_15660</name>
</gene>
<sequence>MGNKNERNILENITFYSGIVILIILLIYLGFGIVKNDNKPPELTVSISEDPNSAGTKYKIEVENVGEKTAEAAIINFELYDNGKVAGKAELQIGYVPQHSKEIGFIVFPGQQTPADSIVINSMSYIQP</sequence>
<dbReference type="RefSeq" id="WP_167919916.1">
    <property type="nucleotide sequence ID" value="NZ_JAAVJS010000070.1"/>
</dbReference>
<evidence type="ECO:0008006" key="4">
    <source>
        <dbReference type="Google" id="ProtNLM"/>
    </source>
</evidence>
<evidence type="ECO:0000256" key="1">
    <source>
        <dbReference type="SAM" id="Phobius"/>
    </source>
</evidence>
<comment type="caution">
    <text evidence="2">The sequence shown here is derived from an EMBL/GenBank/DDBJ whole genome shotgun (WGS) entry which is preliminary data.</text>
</comment>
<feature type="transmembrane region" description="Helical" evidence="1">
    <location>
        <begin position="13"/>
        <end position="34"/>
    </location>
</feature>
<proteinExistence type="predicted"/>
<evidence type="ECO:0000313" key="2">
    <source>
        <dbReference type="EMBL" id="NJX16913.1"/>
    </source>
</evidence>
<accession>A0ABX1DF11</accession>
<organism evidence="2 3">
    <name type="scientific">Tamlana crocina</name>
    <dbReference type="NCBI Taxonomy" id="393006"/>
    <lineage>
        <taxon>Bacteria</taxon>
        <taxon>Pseudomonadati</taxon>
        <taxon>Bacteroidota</taxon>
        <taxon>Flavobacteriia</taxon>
        <taxon>Flavobacteriales</taxon>
        <taxon>Flavobacteriaceae</taxon>
        <taxon>Tamlana</taxon>
    </lineage>
</organism>
<dbReference type="EMBL" id="JAAVJS010000070">
    <property type="protein sequence ID" value="NJX16913.1"/>
    <property type="molecule type" value="Genomic_DNA"/>
</dbReference>
<keyword evidence="1" id="KW-0812">Transmembrane</keyword>
<dbReference type="Proteomes" id="UP000760545">
    <property type="component" value="Unassembled WGS sequence"/>
</dbReference>
<keyword evidence="3" id="KW-1185">Reference proteome</keyword>
<protein>
    <recommendedName>
        <fullName evidence="4">CARDB domain-containing protein</fullName>
    </recommendedName>
</protein>
<reference evidence="2 3" key="1">
    <citation type="submission" date="2020-03" db="EMBL/GenBank/DDBJ databases">
        <title>Tamlana sp. nov, isolated from XXX.</title>
        <authorList>
            <person name="Cao W.R."/>
        </authorList>
    </citation>
    <scope>NUCLEOTIDE SEQUENCE [LARGE SCALE GENOMIC DNA]</scope>
    <source>
        <strain evidence="2 3">HST1-43</strain>
    </source>
</reference>
<keyword evidence="1" id="KW-0472">Membrane</keyword>
<name>A0ABX1DF11_9FLAO</name>
<evidence type="ECO:0000313" key="3">
    <source>
        <dbReference type="Proteomes" id="UP000760545"/>
    </source>
</evidence>